<feature type="compositionally biased region" description="Polar residues" evidence="1">
    <location>
        <begin position="31"/>
        <end position="42"/>
    </location>
</feature>
<reference evidence="2" key="1">
    <citation type="journal article" date="2021" name="Environ. Microbiol.">
        <title>New insights into the diversity and evolution of the archaeal mobilome from three complete genomes of Saccharolobus shibatae.</title>
        <authorList>
            <person name="Medvedeva S."/>
            <person name="Brandt D."/>
            <person name="Cvirkaite-Krupovic V."/>
            <person name="Liu Y."/>
            <person name="Severinov K."/>
            <person name="Ishino S."/>
            <person name="Ishino Y."/>
            <person name="Prangishvili D."/>
            <person name="Kalinowski J."/>
            <person name="Krupovic M."/>
        </authorList>
    </citation>
    <scope>NUCLEOTIDE SEQUENCE</scope>
    <source>
        <strain evidence="2">B12</strain>
    </source>
</reference>
<feature type="compositionally biased region" description="Basic and acidic residues" evidence="1">
    <location>
        <begin position="12"/>
        <end position="27"/>
    </location>
</feature>
<accession>A0A8F5BNX3</accession>
<dbReference type="Proteomes" id="UP000694018">
    <property type="component" value="Chromosome"/>
</dbReference>
<dbReference type="AlphaFoldDB" id="A0A8F5BNX3"/>
<feature type="region of interest" description="Disordered" evidence="1">
    <location>
        <begin position="1"/>
        <end position="42"/>
    </location>
</feature>
<evidence type="ECO:0000313" key="3">
    <source>
        <dbReference type="Proteomes" id="UP000694018"/>
    </source>
</evidence>
<evidence type="ECO:0000256" key="1">
    <source>
        <dbReference type="SAM" id="MobiDB-lite"/>
    </source>
</evidence>
<gene>
    <name evidence="2" type="ORF">J5U23_01500</name>
</gene>
<sequence length="42" mass="4804">MPGNGLAKKIKKQDQKTPQKEAQEPKRNQSKRNTTILGRNEN</sequence>
<protein>
    <submittedName>
        <fullName evidence="2">Uncharacterized protein</fullName>
    </submittedName>
</protein>
<dbReference type="KEGG" id="sshi:J5U23_01500"/>
<proteinExistence type="predicted"/>
<organism evidence="2 3">
    <name type="scientific">Saccharolobus shibatae (strain ATCC 51178 / DSM 5389 / JCM 8931 / NBRC 15437 / B12)</name>
    <name type="common">Sulfolobus shibatae</name>
    <dbReference type="NCBI Taxonomy" id="523848"/>
    <lineage>
        <taxon>Archaea</taxon>
        <taxon>Thermoproteota</taxon>
        <taxon>Thermoprotei</taxon>
        <taxon>Sulfolobales</taxon>
        <taxon>Sulfolobaceae</taxon>
        <taxon>Saccharolobus</taxon>
    </lineage>
</organism>
<name>A0A8F5BNX3_SACSH</name>
<dbReference type="EMBL" id="CP077717">
    <property type="protein sequence ID" value="QXJ28631.1"/>
    <property type="molecule type" value="Genomic_DNA"/>
</dbReference>
<evidence type="ECO:0000313" key="2">
    <source>
        <dbReference type="EMBL" id="QXJ28631.1"/>
    </source>
</evidence>